<dbReference type="RefSeq" id="WP_068901505.1">
    <property type="nucleotide sequence ID" value="NZ_JBHUIF010000015.1"/>
</dbReference>
<proteinExistence type="predicted"/>
<evidence type="ECO:0000259" key="2">
    <source>
        <dbReference type="Pfam" id="PF00266"/>
    </source>
</evidence>
<keyword evidence="4" id="KW-1185">Reference proteome</keyword>
<dbReference type="Proteomes" id="UP000094936">
    <property type="component" value="Unassembled WGS sequence"/>
</dbReference>
<gene>
    <name evidence="3" type="ORF">A8L45_09240</name>
</gene>
<evidence type="ECO:0000256" key="1">
    <source>
        <dbReference type="ARBA" id="ARBA00022898"/>
    </source>
</evidence>
<dbReference type="PANTHER" id="PTHR43586:SF4">
    <property type="entry name" value="ISOPENICILLIN N EPIMERASE"/>
    <property type="match status" value="1"/>
</dbReference>
<keyword evidence="3" id="KW-0808">Transferase</keyword>
<evidence type="ECO:0000313" key="3">
    <source>
        <dbReference type="EMBL" id="ODA33802.1"/>
    </source>
</evidence>
<keyword evidence="1" id="KW-0663">Pyridoxal phosphate</keyword>
<evidence type="ECO:0000313" key="4">
    <source>
        <dbReference type="Proteomes" id="UP000094936"/>
    </source>
</evidence>
<dbReference type="GO" id="GO:0008483">
    <property type="term" value="F:transaminase activity"/>
    <property type="evidence" value="ECO:0007669"/>
    <property type="project" value="UniProtKB-KW"/>
</dbReference>
<dbReference type="STRING" id="1080227.A8L45_09240"/>
<dbReference type="AlphaFoldDB" id="A0A1C3EKP7"/>
<dbReference type="InterPro" id="IPR015421">
    <property type="entry name" value="PyrdxlP-dep_Trfase_major"/>
</dbReference>
<dbReference type="Gene3D" id="3.40.640.10">
    <property type="entry name" value="Type I PLP-dependent aspartate aminotransferase-like (Major domain)"/>
    <property type="match status" value="1"/>
</dbReference>
<protein>
    <submittedName>
        <fullName evidence="3">Class V aminotransferase</fullName>
    </submittedName>
</protein>
<dbReference type="Pfam" id="PF00266">
    <property type="entry name" value="Aminotran_5"/>
    <property type="match status" value="1"/>
</dbReference>
<comment type="caution">
    <text evidence="3">The sequence shown here is derived from an EMBL/GenBank/DDBJ whole genome shotgun (WGS) entry which is preliminary data.</text>
</comment>
<feature type="domain" description="Aminotransferase class V" evidence="2">
    <location>
        <begin position="54"/>
        <end position="305"/>
    </location>
</feature>
<dbReference type="InterPro" id="IPR000192">
    <property type="entry name" value="Aminotrans_V_dom"/>
</dbReference>
<dbReference type="InterPro" id="IPR015424">
    <property type="entry name" value="PyrdxlP-dep_Trfase"/>
</dbReference>
<keyword evidence="3" id="KW-0032">Aminotransferase</keyword>
<dbReference type="InterPro" id="IPR015422">
    <property type="entry name" value="PyrdxlP-dep_Trfase_small"/>
</dbReference>
<sequence length="373" mass="41946">MSTFYRKEDFYCPNGAYLLSHSVGRPLREQLAGFERDFIEPWQQSGQEPWPQWMSGIEGFRSALASLFNASHDEFCPQSNLSSGLTKAFQSHQTLRNAPVIVMAEQDFPSMGFVIQHAPFERATLRMIPAERDITDANVWAEFLQQDVDAVFISHVYSNTGQQAPVEDILALARGKNILSIVDVAQSAGVIPLDLQVSRPDFLVGSSVKWLCGGPGAGYLWINPDILPQCQPADVGWFSHQDPFEFDIHHFEFHESALRFMGGTPAVAPFVMAKQSMEYFASLGINNVHNHNQRLVDRLHDQMGEHLVSPDDMSCRGATAIVSCEHISDASELMKSNHIFIDQRKYGLRVSPHIYNNDDDIDAFVEVYKRGLK</sequence>
<dbReference type="SUPFAM" id="SSF53383">
    <property type="entry name" value="PLP-dependent transferases"/>
    <property type="match status" value="1"/>
</dbReference>
<dbReference type="PANTHER" id="PTHR43586">
    <property type="entry name" value="CYSTEINE DESULFURASE"/>
    <property type="match status" value="1"/>
</dbReference>
<dbReference type="EMBL" id="LYBM01000013">
    <property type="protein sequence ID" value="ODA33802.1"/>
    <property type="molecule type" value="Genomic_DNA"/>
</dbReference>
<accession>A0A1C3EKP7</accession>
<reference evidence="3 4" key="1">
    <citation type="submission" date="2016-05" db="EMBL/GenBank/DDBJ databases">
        <title>Genomic Taxonomy of the Vibrionaceae.</title>
        <authorList>
            <person name="Gomez-Gil B."/>
            <person name="Enciso-Ibarra J."/>
        </authorList>
    </citation>
    <scope>NUCLEOTIDE SEQUENCE [LARGE SCALE GENOMIC DNA]</scope>
    <source>
        <strain evidence="3 4">CAIM 1920</strain>
    </source>
</reference>
<name>A0A1C3EKP7_9GAMM</name>
<dbReference type="Gene3D" id="3.90.1150.10">
    <property type="entry name" value="Aspartate Aminotransferase, domain 1"/>
    <property type="match status" value="1"/>
</dbReference>
<organism evidence="3 4">
    <name type="scientific">Veronia pacifica</name>
    <dbReference type="NCBI Taxonomy" id="1080227"/>
    <lineage>
        <taxon>Bacteria</taxon>
        <taxon>Pseudomonadati</taxon>
        <taxon>Pseudomonadota</taxon>
        <taxon>Gammaproteobacteria</taxon>
        <taxon>Vibrionales</taxon>
        <taxon>Vibrionaceae</taxon>
        <taxon>Veronia</taxon>
    </lineage>
</organism>
<dbReference type="OrthoDB" id="9764293at2"/>